<sequence>MGGIRKVSHTHQRQDFRSRLQRALSLSSSESEETSSPSASKEGDTTEDEVLQDGNDCSDDQENSNSADESEEALRERRKKCRYERDMQKSEQTQLPGDGNAVALECVAELNTRMKSIESSSYVQSTCNETVRNDLADIFARLAIVEAEMKKMVKQGNNKATGGQKTGRSLRRGNSD</sequence>
<feature type="compositionally biased region" description="Basic residues" evidence="1">
    <location>
        <begin position="1"/>
        <end position="11"/>
    </location>
</feature>
<protein>
    <submittedName>
        <fullName evidence="2">Uncharacterized protein</fullName>
    </submittedName>
</protein>
<keyword evidence="3" id="KW-1185">Reference proteome</keyword>
<gene>
    <name evidence="2" type="ORF">PENNAL_c0175G04076</name>
</gene>
<evidence type="ECO:0000313" key="2">
    <source>
        <dbReference type="EMBL" id="OQE67205.1"/>
    </source>
</evidence>
<evidence type="ECO:0000256" key="1">
    <source>
        <dbReference type="SAM" id="MobiDB-lite"/>
    </source>
</evidence>
<proteinExistence type="predicted"/>
<reference evidence="3" key="1">
    <citation type="journal article" date="2017" name="Nat. Microbiol.">
        <title>Global analysis of biosynthetic gene clusters reveals vast potential of secondary metabolite production in Penicillium species.</title>
        <authorList>
            <person name="Nielsen J.C."/>
            <person name="Grijseels S."/>
            <person name="Prigent S."/>
            <person name="Ji B."/>
            <person name="Dainat J."/>
            <person name="Nielsen K.F."/>
            <person name="Frisvad J.C."/>
            <person name="Workman M."/>
            <person name="Nielsen J."/>
        </authorList>
    </citation>
    <scope>NUCLEOTIDE SEQUENCE [LARGE SCALE GENOMIC DNA]</scope>
    <source>
        <strain evidence="3">IBT 13039</strain>
    </source>
</reference>
<organism evidence="2 3">
    <name type="scientific">Penicillium nalgiovense</name>
    <dbReference type="NCBI Taxonomy" id="60175"/>
    <lineage>
        <taxon>Eukaryota</taxon>
        <taxon>Fungi</taxon>
        <taxon>Dikarya</taxon>
        <taxon>Ascomycota</taxon>
        <taxon>Pezizomycotina</taxon>
        <taxon>Eurotiomycetes</taxon>
        <taxon>Eurotiomycetidae</taxon>
        <taxon>Eurotiales</taxon>
        <taxon>Aspergillaceae</taxon>
        <taxon>Penicillium</taxon>
    </lineage>
</organism>
<feature type="region of interest" description="Disordered" evidence="1">
    <location>
        <begin position="1"/>
        <end position="96"/>
    </location>
</feature>
<feature type="compositionally biased region" description="Low complexity" evidence="1">
    <location>
        <begin position="21"/>
        <end position="40"/>
    </location>
</feature>
<name>A0A1V6WWH6_PENNA</name>
<dbReference type="OMA" id="NMIALEC"/>
<feature type="compositionally biased region" description="Acidic residues" evidence="1">
    <location>
        <begin position="45"/>
        <end position="62"/>
    </location>
</feature>
<evidence type="ECO:0000313" key="3">
    <source>
        <dbReference type="Proteomes" id="UP000191691"/>
    </source>
</evidence>
<dbReference type="Proteomes" id="UP000191691">
    <property type="component" value="Unassembled WGS sequence"/>
</dbReference>
<dbReference type="EMBL" id="MOOB01000175">
    <property type="protein sequence ID" value="OQE67205.1"/>
    <property type="molecule type" value="Genomic_DNA"/>
</dbReference>
<feature type="compositionally biased region" description="Polar residues" evidence="1">
    <location>
        <begin position="155"/>
        <end position="167"/>
    </location>
</feature>
<feature type="region of interest" description="Disordered" evidence="1">
    <location>
        <begin position="153"/>
        <end position="176"/>
    </location>
</feature>
<accession>A0A1V6WWH6</accession>
<comment type="caution">
    <text evidence="2">The sequence shown here is derived from an EMBL/GenBank/DDBJ whole genome shotgun (WGS) entry which is preliminary data.</text>
</comment>
<dbReference type="AlphaFoldDB" id="A0A1V6WWH6"/>